<gene>
    <name evidence="1" type="ORF">N4264_24345</name>
</gene>
<proteinExistence type="predicted"/>
<dbReference type="PANTHER" id="PTHR43235">
    <property type="entry name" value="GLUTAMINE AMIDOTRANSFERASE PB2B2.05-RELATED"/>
    <property type="match status" value="1"/>
</dbReference>
<sequence length="262" mass="27715">MSSPGHPLRVGITARLVTGDPAAGGARRKDMLAAERDLIDAIARAGALPLILPWTREGQLPIAAIVEGIDALVLQGGADVAPESYAQAPLRSEWTGDATRDAFELQLLRGAVAHGLPVLGICRGCQLINVAYGGTLFQDLAQLRARSRCHSQPLIYERHHHAVALAAGGLLESLYGRQQGGVVSAHHQGIDRLGDGLKPEAWCAEDGLVEAVRAESGWVLGLQWHPEFRAPVADALDFAPLMDTFLAAAMGKWSLTPAASAP</sequence>
<accession>A0ABY6BGU4</accession>
<dbReference type="RefSeq" id="WP_261694795.1">
    <property type="nucleotide sequence ID" value="NZ_CP104694.1"/>
</dbReference>
<dbReference type="Proteomes" id="UP001064632">
    <property type="component" value="Chromosome"/>
</dbReference>
<dbReference type="PROSITE" id="PS51273">
    <property type="entry name" value="GATASE_TYPE_1"/>
    <property type="match status" value="1"/>
</dbReference>
<dbReference type="CDD" id="cd01745">
    <property type="entry name" value="GATase1_2"/>
    <property type="match status" value="1"/>
</dbReference>
<keyword evidence="2" id="KW-1185">Reference proteome</keyword>
<dbReference type="PANTHER" id="PTHR43235:SF1">
    <property type="entry name" value="GLUTAMINE AMIDOTRANSFERASE PB2B2.05-RELATED"/>
    <property type="match status" value="1"/>
</dbReference>
<evidence type="ECO:0000313" key="1">
    <source>
        <dbReference type="EMBL" id="UXI67826.1"/>
    </source>
</evidence>
<keyword evidence="1" id="KW-0378">Hydrolase</keyword>
<dbReference type="SUPFAM" id="SSF52317">
    <property type="entry name" value="Class I glutamine amidotransferase-like"/>
    <property type="match status" value="1"/>
</dbReference>
<dbReference type="EMBL" id="CP104694">
    <property type="protein sequence ID" value="UXI67826.1"/>
    <property type="molecule type" value="Genomic_DNA"/>
</dbReference>
<dbReference type="InterPro" id="IPR044668">
    <property type="entry name" value="PuuD-like"/>
</dbReference>
<organism evidence="1 2">
    <name type="scientific">Tahibacter amnicola</name>
    <dbReference type="NCBI Taxonomy" id="2976241"/>
    <lineage>
        <taxon>Bacteria</taxon>
        <taxon>Pseudomonadati</taxon>
        <taxon>Pseudomonadota</taxon>
        <taxon>Gammaproteobacteria</taxon>
        <taxon>Lysobacterales</taxon>
        <taxon>Rhodanobacteraceae</taxon>
        <taxon>Tahibacter</taxon>
    </lineage>
</organism>
<dbReference type="InterPro" id="IPR011697">
    <property type="entry name" value="Peptidase_C26"/>
</dbReference>
<evidence type="ECO:0000313" key="2">
    <source>
        <dbReference type="Proteomes" id="UP001064632"/>
    </source>
</evidence>
<reference evidence="1" key="1">
    <citation type="submission" date="2022-09" db="EMBL/GenBank/DDBJ databases">
        <title>Tahibacter sp. nov., isolated from a fresh water.</title>
        <authorList>
            <person name="Baek J.H."/>
            <person name="Lee J.K."/>
            <person name="Kim J.M."/>
            <person name="Jeon C.O."/>
        </authorList>
    </citation>
    <scope>NUCLEOTIDE SEQUENCE</scope>
    <source>
        <strain evidence="1">W38</strain>
    </source>
</reference>
<dbReference type="Gene3D" id="3.40.50.880">
    <property type="match status" value="1"/>
</dbReference>
<dbReference type="GO" id="GO:0016787">
    <property type="term" value="F:hydrolase activity"/>
    <property type="evidence" value="ECO:0007669"/>
    <property type="project" value="UniProtKB-KW"/>
</dbReference>
<dbReference type="InterPro" id="IPR029062">
    <property type="entry name" value="Class_I_gatase-like"/>
</dbReference>
<name>A0ABY6BGU4_9GAMM</name>
<dbReference type="Pfam" id="PF07722">
    <property type="entry name" value="Peptidase_C26"/>
    <property type="match status" value="1"/>
</dbReference>
<protein>
    <submittedName>
        <fullName evidence="1">Gamma-glutamyl-gamma-aminobutyrate hydrolase family protein</fullName>
    </submittedName>
</protein>